<protein>
    <submittedName>
        <fullName evidence="3">Uncharacterized protein</fullName>
    </submittedName>
</protein>
<name>A0AAD9RZ73_9HYME</name>
<keyword evidence="2" id="KW-0732">Signal</keyword>
<accession>A0AAD9RZ73</accession>
<dbReference type="EMBL" id="JAIFRP010000003">
    <property type="protein sequence ID" value="KAK2588626.1"/>
    <property type="molecule type" value="Genomic_DNA"/>
</dbReference>
<feature type="chain" id="PRO_5041920200" evidence="2">
    <location>
        <begin position="17"/>
        <end position="447"/>
    </location>
</feature>
<sequence length="447" mass="50626">MLIILNLLLAFLRASGEECFDDGNEFCIDQDDILSVDLLPGSFLFADQYQSKNNSKIGEKETVDGTFDKALGEMGYHRKRMNEYLCHGYMAEEIVKEVSVPRVKRGPDSTPTNVMRDFLNDDNVTIHEKMLSDEGSSKYKNWLQRTTTLDDIYRHYSPHKVLKKKQGAQHDHNIEEFDGEVTGYAMQAPLPSGKIGVYEPPNENGDHVAAASGHHYHQYGGGFGHGEHFVHPGEFYPAIHEEHYYPAPYHHEHEHEEEHHKPVYHSKGKGHELSLKDFFEIALTALAFLAFGLFVIQLIMNATQTMPVTTAANTRDADGKRFKRNIGGLPLAYANNEELNELSFRVLRSVEAALVANMDSGNCLRRILCEDNQYSKATNDGRKIWIPVWSLGMSWISGRVSRAAPWSAMLDSVKASVLGLGGANCTSLYPDCDLRKEKIKRRRRRRK</sequence>
<reference evidence="3" key="2">
    <citation type="journal article" date="2023" name="Commun. Biol.">
        <title>Intrasexual cuticular hydrocarbon dimorphism in a wasp sheds light on hydrocarbon biosynthesis genes in Hymenoptera.</title>
        <authorList>
            <person name="Moris V.C."/>
            <person name="Podsiadlowski L."/>
            <person name="Martin S."/>
            <person name="Oeyen J.P."/>
            <person name="Donath A."/>
            <person name="Petersen M."/>
            <person name="Wilbrandt J."/>
            <person name="Misof B."/>
            <person name="Liedtke D."/>
            <person name="Thamm M."/>
            <person name="Scheiner R."/>
            <person name="Schmitt T."/>
            <person name="Niehuis O."/>
        </authorList>
    </citation>
    <scope>NUCLEOTIDE SEQUENCE</scope>
    <source>
        <strain evidence="3">GBR_01_08_01A</strain>
    </source>
</reference>
<evidence type="ECO:0000313" key="4">
    <source>
        <dbReference type="Proteomes" id="UP001258017"/>
    </source>
</evidence>
<keyword evidence="1" id="KW-0472">Membrane</keyword>
<dbReference type="AlphaFoldDB" id="A0AAD9RZ73"/>
<evidence type="ECO:0000256" key="1">
    <source>
        <dbReference type="SAM" id="Phobius"/>
    </source>
</evidence>
<comment type="caution">
    <text evidence="3">The sequence shown here is derived from an EMBL/GenBank/DDBJ whole genome shotgun (WGS) entry which is preliminary data.</text>
</comment>
<feature type="signal peptide" evidence="2">
    <location>
        <begin position="1"/>
        <end position="16"/>
    </location>
</feature>
<feature type="transmembrane region" description="Helical" evidence="1">
    <location>
        <begin position="281"/>
        <end position="300"/>
    </location>
</feature>
<keyword evidence="1" id="KW-0812">Transmembrane</keyword>
<keyword evidence="1" id="KW-1133">Transmembrane helix</keyword>
<proteinExistence type="predicted"/>
<keyword evidence="4" id="KW-1185">Reference proteome</keyword>
<gene>
    <name evidence="3" type="ORF">KPH14_006394</name>
</gene>
<evidence type="ECO:0000256" key="2">
    <source>
        <dbReference type="SAM" id="SignalP"/>
    </source>
</evidence>
<dbReference type="Proteomes" id="UP001258017">
    <property type="component" value="Unassembled WGS sequence"/>
</dbReference>
<organism evidence="3 4">
    <name type="scientific">Odynerus spinipes</name>
    <dbReference type="NCBI Taxonomy" id="1348599"/>
    <lineage>
        <taxon>Eukaryota</taxon>
        <taxon>Metazoa</taxon>
        <taxon>Ecdysozoa</taxon>
        <taxon>Arthropoda</taxon>
        <taxon>Hexapoda</taxon>
        <taxon>Insecta</taxon>
        <taxon>Pterygota</taxon>
        <taxon>Neoptera</taxon>
        <taxon>Endopterygota</taxon>
        <taxon>Hymenoptera</taxon>
        <taxon>Apocrita</taxon>
        <taxon>Aculeata</taxon>
        <taxon>Vespoidea</taxon>
        <taxon>Vespidae</taxon>
        <taxon>Eumeninae</taxon>
        <taxon>Odynerus</taxon>
    </lineage>
</organism>
<reference evidence="3" key="1">
    <citation type="submission" date="2021-08" db="EMBL/GenBank/DDBJ databases">
        <authorList>
            <person name="Misof B."/>
            <person name="Oliver O."/>
            <person name="Podsiadlowski L."/>
            <person name="Donath A."/>
            <person name="Peters R."/>
            <person name="Mayer C."/>
            <person name="Rust J."/>
            <person name="Gunkel S."/>
            <person name="Lesny P."/>
            <person name="Martin S."/>
            <person name="Oeyen J.P."/>
            <person name="Petersen M."/>
            <person name="Panagiotis P."/>
            <person name="Wilbrandt J."/>
            <person name="Tanja T."/>
        </authorList>
    </citation>
    <scope>NUCLEOTIDE SEQUENCE</scope>
    <source>
        <strain evidence="3">GBR_01_08_01A</strain>
        <tissue evidence="3">Thorax + abdomen</tissue>
    </source>
</reference>
<evidence type="ECO:0000313" key="3">
    <source>
        <dbReference type="EMBL" id="KAK2588626.1"/>
    </source>
</evidence>